<evidence type="ECO:0000259" key="1">
    <source>
        <dbReference type="PROSITE" id="PS51186"/>
    </source>
</evidence>
<evidence type="ECO:0000313" key="3">
    <source>
        <dbReference type="Proteomes" id="UP001589865"/>
    </source>
</evidence>
<dbReference type="EMBL" id="JBHLUN010000008">
    <property type="protein sequence ID" value="MFC0409095.1"/>
    <property type="molecule type" value="Genomic_DNA"/>
</dbReference>
<dbReference type="RefSeq" id="WP_377044844.1">
    <property type="nucleotide sequence ID" value="NZ_JBHLUN010000008.1"/>
</dbReference>
<keyword evidence="3" id="KW-1185">Reference proteome</keyword>
<gene>
    <name evidence="2" type="ORF">ACFFGY_12610</name>
</gene>
<organism evidence="2 3">
    <name type="scientific">Roseomonas elaeocarpi</name>
    <dbReference type="NCBI Taxonomy" id="907779"/>
    <lineage>
        <taxon>Bacteria</taxon>
        <taxon>Pseudomonadati</taxon>
        <taxon>Pseudomonadota</taxon>
        <taxon>Alphaproteobacteria</taxon>
        <taxon>Acetobacterales</taxon>
        <taxon>Roseomonadaceae</taxon>
        <taxon>Roseomonas</taxon>
    </lineage>
</organism>
<dbReference type="Gene3D" id="3.40.630.30">
    <property type="match status" value="1"/>
</dbReference>
<dbReference type="GO" id="GO:0016746">
    <property type="term" value="F:acyltransferase activity"/>
    <property type="evidence" value="ECO:0007669"/>
    <property type="project" value="UniProtKB-KW"/>
</dbReference>
<comment type="caution">
    <text evidence="2">The sequence shown here is derived from an EMBL/GenBank/DDBJ whole genome shotgun (WGS) entry which is preliminary data.</text>
</comment>
<protein>
    <submittedName>
        <fullName evidence="2">GNAT family N-acetyltransferase</fullName>
        <ecNumber evidence="2">2.3.-.-</ecNumber>
    </submittedName>
</protein>
<keyword evidence="2" id="KW-0012">Acyltransferase</keyword>
<name>A0ABV6JTP2_9PROT</name>
<keyword evidence="2" id="KW-0808">Transferase</keyword>
<dbReference type="InterPro" id="IPR000182">
    <property type="entry name" value="GNAT_dom"/>
</dbReference>
<proteinExistence type="predicted"/>
<feature type="domain" description="N-acetyltransferase" evidence="1">
    <location>
        <begin position="8"/>
        <end position="174"/>
    </location>
</feature>
<dbReference type="InterPro" id="IPR051531">
    <property type="entry name" value="N-acetyltransferase"/>
</dbReference>
<dbReference type="PROSITE" id="PS51186">
    <property type="entry name" value="GNAT"/>
    <property type="match status" value="1"/>
</dbReference>
<dbReference type="InterPro" id="IPR016181">
    <property type="entry name" value="Acyl_CoA_acyltransferase"/>
</dbReference>
<dbReference type="PANTHER" id="PTHR43792">
    <property type="entry name" value="GNAT FAMILY, PUTATIVE (AFU_ORTHOLOGUE AFUA_3G00765)-RELATED-RELATED"/>
    <property type="match status" value="1"/>
</dbReference>
<sequence length="179" mass="19466">MILHTARLRLRPFRAADVAALADLRADPATMRFMAGGEAAAAPERASAEAGSLASLWGRAWEEGHPGYAPWAVERRGDGCFLGAAGLRWLPFEGGTTEVMWMIHRHHRRQGYATEAAEAACRWGFATLGLAQLDAFVMPRNEASLGVVRRLGMAPLGETTILDMPMLRFRLLAPGKVLA</sequence>
<reference evidence="2 3" key="1">
    <citation type="submission" date="2024-09" db="EMBL/GenBank/DDBJ databases">
        <authorList>
            <person name="Sun Q."/>
            <person name="Mori K."/>
        </authorList>
    </citation>
    <scope>NUCLEOTIDE SEQUENCE [LARGE SCALE GENOMIC DNA]</scope>
    <source>
        <strain evidence="2 3">TBRC 5777</strain>
    </source>
</reference>
<dbReference type="SUPFAM" id="SSF55729">
    <property type="entry name" value="Acyl-CoA N-acyltransferases (Nat)"/>
    <property type="match status" value="1"/>
</dbReference>
<evidence type="ECO:0000313" key="2">
    <source>
        <dbReference type="EMBL" id="MFC0409095.1"/>
    </source>
</evidence>
<accession>A0ABV6JTP2</accession>
<dbReference type="Pfam" id="PF13302">
    <property type="entry name" value="Acetyltransf_3"/>
    <property type="match status" value="1"/>
</dbReference>
<dbReference type="PANTHER" id="PTHR43792:SF1">
    <property type="entry name" value="N-ACETYLTRANSFERASE DOMAIN-CONTAINING PROTEIN"/>
    <property type="match status" value="1"/>
</dbReference>
<dbReference type="EC" id="2.3.-.-" evidence="2"/>
<dbReference type="Proteomes" id="UP001589865">
    <property type="component" value="Unassembled WGS sequence"/>
</dbReference>